<comment type="similarity">
    <text evidence="1">Belongs to the sigma-70 factor family. ECF subfamily.</text>
</comment>
<evidence type="ECO:0000256" key="4">
    <source>
        <dbReference type="ARBA" id="ARBA00023163"/>
    </source>
</evidence>
<dbReference type="GO" id="GO:0016987">
    <property type="term" value="F:sigma factor activity"/>
    <property type="evidence" value="ECO:0007669"/>
    <property type="project" value="UniProtKB-KW"/>
</dbReference>
<evidence type="ECO:0000256" key="1">
    <source>
        <dbReference type="ARBA" id="ARBA00010641"/>
    </source>
</evidence>
<name>A0A015STC1_BACFG</name>
<proteinExistence type="inferred from homology"/>
<gene>
    <name evidence="7" type="ORF">M124_2678</name>
</gene>
<dbReference type="PATRIC" id="fig|1339315.3.peg.3366"/>
<evidence type="ECO:0000313" key="8">
    <source>
        <dbReference type="Proteomes" id="UP000020529"/>
    </source>
</evidence>
<dbReference type="Pfam" id="PF08281">
    <property type="entry name" value="Sigma70_r4_2"/>
    <property type="match status" value="1"/>
</dbReference>
<dbReference type="InterPro" id="IPR014284">
    <property type="entry name" value="RNA_pol_sigma-70_dom"/>
</dbReference>
<dbReference type="PANTHER" id="PTHR43133:SF46">
    <property type="entry name" value="RNA POLYMERASE SIGMA-70 FACTOR ECF SUBFAMILY"/>
    <property type="match status" value="1"/>
</dbReference>
<dbReference type="NCBIfam" id="TIGR02937">
    <property type="entry name" value="sigma70-ECF"/>
    <property type="match status" value="1"/>
</dbReference>
<evidence type="ECO:0000313" key="7">
    <source>
        <dbReference type="EMBL" id="EXY73532.1"/>
    </source>
</evidence>
<protein>
    <submittedName>
        <fullName evidence="7">RNA polymerase sigma-70 factor, expansion 1 family protein</fullName>
    </submittedName>
</protein>
<dbReference type="InterPro" id="IPR014327">
    <property type="entry name" value="RNA_pol_sigma70_bacteroid"/>
</dbReference>
<dbReference type="NCBIfam" id="TIGR02985">
    <property type="entry name" value="Sig70_bacteroi1"/>
    <property type="match status" value="1"/>
</dbReference>
<dbReference type="GO" id="GO:0006352">
    <property type="term" value="P:DNA-templated transcription initiation"/>
    <property type="evidence" value="ECO:0007669"/>
    <property type="project" value="InterPro"/>
</dbReference>
<dbReference type="InterPro" id="IPR013249">
    <property type="entry name" value="RNA_pol_sigma70_r4_t2"/>
</dbReference>
<comment type="caution">
    <text evidence="7">The sequence shown here is derived from an EMBL/GenBank/DDBJ whole genome shotgun (WGS) entry which is preliminary data.</text>
</comment>
<evidence type="ECO:0000256" key="2">
    <source>
        <dbReference type="ARBA" id="ARBA00023015"/>
    </source>
</evidence>
<feature type="domain" description="RNA polymerase sigma-70 region 2" evidence="5">
    <location>
        <begin position="25"/>
        <end position="88"/>
    </location>
</feature>
<dbReference type="Gene3D" id="1.10.10.10">
    <property type="entry name" value="Winged helix-like DNA-binding domain superfamily/Winged helix DNA-binding domain"/>
    <property type="match status" value="1"/>
</dbReference>
<keyword evidence="3" id="KW-0731">Sigma factor</keyword>
<dbReference type="InterPro" id="IPR007627">
    <property type="entry name" value="RNA_pol_sigma70_r2"/>
</dbReference>
<dbReference type="AlphaFoldDB" id="A0A015STC1"/>
<dbReference type="InterPro" id="IPR039425">
    <property type="entry name" value="RNA_pol_sigma-70-like"/>
</dbReference>
<dbReference type="InterPro" id="IPR013325">
    <property type="entry name" value="RNA_pol_sigma_r2"/>
</dbReference>
<dbReference type="Gene3D" id="1.10.1740.10">
    <property type="match status" value="1"/>
</dbReference>
<evidence type="ECO:0000259" key="6">
    <source>
        <dbReference type="Pfam" id="PF08281"/>
    </source>
</evidence>
<dbReference type="SUPFAM" id="SSF88946">
    <property type="entry name" value="Sigma2 domain of RNA polymerase sigma factors"/>
    <property type="match status" value="1"/>
</dbReference>
<dbReference type="InterPro" id="IPR036388">
    <property type="entry name" value="WH-like_DNA-bd_sf"/>
</dbReference>
<dbReference type="EMBL" id="JGCY01000356">
    <property type="protein sequence ID" value="EXY73532.1"/>
    <property type="molecule type" value="Genomic_DNA"/>
</dbReference>
<dbReference type="GO" id="GO:0003677">
    <property type="term" value="F:DNA binding"/>
    <property type="evidence" value="ECO:0007669"/>
    <property type="project" value="InterPro"/>
</dbReference>
<dbReference type="SUPFAM" id="SSF88659">
    <property type="entry name" value="Sigma3 and sigma4 domains of RNA polymerase sigma factors"/>
    <property type="match status" value="1"/>
</dbReference>
<feature type="domain" description="RNA polymerase sigma factor 70 region 4 type 2" evidence="6">
    <location>
        <begin position="126"/>
        <end position="172"/>
    </location>
</feature>
<evidence type="ECO:0000256" key="3">
    <source>
        <dbReference type="ARBA" id="ARBA00023082"/>
    </source>
</evidence>
<keyword evidence="2" id="KW-0805">Transcription regulation</keyword>
<accession>A0A015STC1</accession>
<evidence type="ECO:0000259" key="5">
    <source>
        <dbReference type="Pfam" id="PF04542"/>
    </source>
</evidence>
<reference evidence="7 8" key="1">
    <citation type="submission" date="2014-02" db="EMBL/GenBank/DDBJ databases">
        <authorList>
            <person name="Sears C."/>
            <person name="Carroll K."/>
            <person name="Sack B.R."/>
            <person name="Qadri F."/>
            <person name="Myers L.L."/>
            <person name="Chung G.-T."/>
            <person name="Escheverria P."/>
            <person name="Fraser C.M."/>
            <person name="Sadzewicz L."/>
            <person name="Shefchek K.A."/>
            <person name="Tallon L."/>
            <person name="Das S.P."/>
            <person name="Daugherty S."/>
            <person name="Mongodin E.F."/>
        </authorList>
    </citation>
    <scope>NUCLEOTIDE SEQUENCE [LARGE SCALE GENOMIC DNA]</scope>
    <source>
        <strain evidence="8">3988T(B)14</strain>
    </source>
</reference>
<sequence>MKFIRKFPVADADSLESPQKFEGFFLDYYPRVKGFINGLLQDAEEAEDLSQDIFMSLWQNRGNLKQIDSLDAYLFRIARNAVFRYIERSLLFKNYQSRQLSDDNSDLYEIESELNAKELELIIAIAVERMPSQRRKIYQMSREQGLSNENIARELNISKRTVENHLTQALADIRKILFWVIMATFV</sequence>
<dbReference type="RefSeq" id="WP_022347734.1">
    <property type="nucleotide sequence ID" value="NZ_JGCY01000356.1"/>
</dbReference>
<organism evidence="7 8">
    <name type="scientific">Bacteroides fragilis str. 3988T(B)14</name>
    <dbReference type="NCBI Taxonomy" id="1339315"/>
    <lineage>
        <taxon>Bacteria</taxon>
        <taxon>Pseudomonadati</taxon>
        <taxon>Bacteroidota</taxon>
        <taxon>Bacteroidia</taxon>
        <taxon>Bacteroidales</taxon>
        <taxon>Bacteroidaceae</taxon>
        <taxon>Bacteroides</taxon>
    </lineage>
</organism>
<dbReference type="InterPro" id="IPR013324">
    <property type="entry name" value="RNA_pol_sigma_r3/r4-like"/>
</dbReference>
<keyword evidence="4" id="KW-0804">Transcription</keyword>
<dbReference type="PANTHER" id="PTHR43133">
    <property type="entry name" value="RNA POLYMERASE ECF-TYPE SIGMA FACTO"/>
    <property type="match status" value="1"/>
</dbReference>
<dbReference type="Proteomes" id="UP000020529">
    <property type="component" value="Unassembled WGS sequence"/>
</dbReference>
<dbReference type="Pfam" id="PF04542">
    <property type="entry name" value="Sigma70_r2"/>
    <property type="match status" value="1"/>
</dbReference>